<dbReference type="Proteomes" id="UP000694383">
    <property type="component" value="Unplaced"/>
</dbReference>
<evidence type="ECO:0000256" key="8">
    <source>
        <dbReference type="ARBA" id="ARBA00023288"/>
    </source>
</evidence>
<dbReference type="GO" id="GO:0035036">
    <property type="term" value="P:sperm-egg recognition"/>
    <property type="evidence" value="ECO:0007669"/>
    <property type="project" value="TreeGrafter"/>
</dbReference>
<keyword evidence="2" id="KW-1003">Cell membrane</keyword>
<comment type="subcellular location">
    <subcellularLocation>
        <location evidence="1">Cell membrane</location>
        <topology evidence="1">Lipid-anchor</topology>
        <topology evidence="1">GPI-anchor</topology>
    </subcellularLocation>
</comment>
<keyword evidence="13" id="KW-1185">Reference proteome</keyword>
<accession>A0A8C8DIF8</accession>
<feature type="domain" description="UPAR/Ly6" evidence="11">
    <location>
        <begin position="22"/>
        <end position="105"/>
    </location>
</feature>
<dbReference type="InterPro" id="IPR016054">
    <property type="entry name" value="LY6_UPA_recep-like"/>
</dbReference>
<dbReference type="InterPro" id="IPR046354">
    <property type="entry name" value="SPACA4/Bouncer"/>
</dbReference>
<evidence type="ECO:0000256" key="10">
    <source>
        <dbReference type="SAM" id="SignalP"/>
    </source>
</evidence>
<dbReference type="SUPFAM" id="SSF57302">
    <property type="entry name" value="Snake toxin-like"/>
    <property type="match status" value="1"/>
</dbReference>
<organism evidence="12 13">
    <name type="scientific">Oryzias sinensis</name>
    <name type="common">Chinese medaka</name>
    <dbReference type="NCBI Taxonomy" id="183150"/>
    <lineage>
        <taxon>Eukaryota</taxon>
        <taxon>Metazoa</taxon>
        <taxon>Chordata</taxon>
        <taxon>Craniata</taxon>
        <taxon>Vertebrata</taxon>
        <taxon>Euteleostomi</taxon>
        <taxon>Actinopterygii</taxon>
        <taxon>Neopterygii</taxon>
        <taxon>Teleostei</taxon>
        <taxon>Neoteleostei</taxon>
        <taxon>Acanthomorphata</taxon>
        <taxon>Ovalentaria</taxon>
        <taxon>Atherinomorphae</taxon>
        <taxon>Beloniformes</taxon>
        <taxon>Adrianichthyidae</taxon>
        <taxon>Oryziinae</taxon>
        <taxon>Oryzias</taxon>
    </lineage>
</organism>
<dbReference type="GO" id="GO:0005886">
    <property type="term" value="C:plasma membrane"/>
    <property type="evidence" value="ECO:0007669"/>
    <property type="project" value="UniProtKB-SubCell"/>
</dbReference>
<evidence type="ECO:0000259" key="11">
    <source>
        <dbReference type="Pfam" id="PF00021"/>
    </source>
</evidence>
<evidence type="ECO:0000256" key="2">
    <source>
        <dbReference type="ARBA" id="ARBA00022475"/>
    </source>
</evidence>
<protein>
    <submittedName>
        <fullName evidence="12">Lymphocyte antigen-6, epidermis</fullName>
    </submittedName>
</protein>
<dbReference type="Gene3D" id="2.10.60.10">
    <property type="entry name" value="CD59"/>
    <property type="match status" value="1"/>
</dbReference>
<keyword evidence="8" id="KW-0449">Lipoprotein</keyword>
<keyword evidence="6" id="KW-1015">Disulfide bond</keyword>
<proteinExistence type="inferred from homology"/>
<dbReference type="PANTHER" id="PTHR47613:SF1">
    <property type="entry name" value="SPERM ACROSOME MEMBRANE-ASSOCIATED PROTEIN 4"/>
    <property type="match status" value="1"/>
</dbReference>
<reference evidence="12" key="1">
    <citation type="submission" date="2025-08" db="UniProtKB">
        <authorList>
            <consortium name="Ensembl"/>
        </authorList>
    </citation>
    <scope>IDENTIFICATION</scope>
</reference>
<feature type="signal peptide" evidence="10">
    <location>
        <begin position="1"/>
        <end position="21"/>
    </location>
</feature>
<evidence type="ECO:0000256" key="9">
    <source>
        <dbReference type="ARBA" id="ARBA00029446"/>
    </source>
</evidence>
<sequence length="132" mass="13997">MNKVSIIIIISICLPSKKGNGQTLQCYKCDIGFWNLCITSKITCKDGEHCFSGVGTAASFMDIKMKGCLAVASCNQTENVNFPSNSNTSVYKMMKTCCNSELCNGAPRLPGGTGLSLAVAVMSALITARVLV</sequence>
<dbReference type="GO" id="GO:0098552">
    <property type="term" value="C:side of membrane"/>
    <property type="evidence" value="ECO:0007669"/>
    <property type="project" value="UniProtKB-KW"/>
</dbReference>
<keyword evidence="4 10" id="KW-0732">Signal</keyword>
<evidence type="ECO:0000256" key="6">
    <source>
        <dbReference type="ARBA" id="ARBA00023157"/>
    </source>
</evidence>
<feature type="chain" id="PRO_5034342418" evidence="10">
    <location>
        <begin position="22"/>
        <end position="132"/>
    </location>
</feature>
<keyword evidence="7" id="KW-0325">Glycoprotein</keyword>
<keyword evidence="5" id="KW-0472">Membrane</keyword>
<evidence type="ECO:0000313" key="12">
    <source>
        <dbReference type="Ensembl" id="ENSOSIP00000007939.1"/>
    </source>
</evidence>
<evidence type="ECO:0000256" key="7">
    <source>
        <dbReference type="ARBA" id="ARBA00023180"/>
    </source>
</evidence>
<keyword evidence="3" id="KW-0336">GPI-anchor</keyword>
<dbReference type="PANTHER" id="PTHR47613">
    <property type="entry name" value="SPERM ACROSOME MEMBRANE-ASSOCIATED PROTEIN 4"/>
    <property type="match status" value="1"/>
</dbReference>
<dbReference type="Pfam" id="PF00021">
    <property type="entry name" value="UPAR_LY6"/>
    <property type="match status" value="1"/>
</dbReference>
<evidence type="ECO:0000256" key="4">
    <source>
        <dbReference type="ARBA" id="ARBA00022729"/>
    </source>
</evidence>
<dbReference type="InterPro" id="IPR045860">
    <property type="entry name" value="Snake_toxin-like_sf"/>
</dbReference>
<evidence type="ECO:0000313" key="13">
    <source>
        <dbReference type="Proteomes" id="UP000694383"/>
    </source>
</evidence>
<evidence type="ECO:0000256" key="5">
    <source>
        <dbReference type="ARBA" id="ARBA00023136"/>
    </source>
</evidence>
<comment type="similarity">
    <text evidence="9">Belongs to the SPACA4/bouncer family.</text>
</comment>
<dbReference type="Ensembl" id="ENSOSIT00000008479.1">
    <property type="protein sequence ID" value="ENSOSIP00000007939.1"/>
    <property type="gene ID" value="ENSOSIG00000005205.1"/>
</dbReference>
<dbReference type="AlphaFoldDB" id="A0A8C8DIF8"/>
<name>A0A8C8DIF8_9TELE</name>
<evidence type="ECO:0000256" key="1">
    <source>
        <dbReference type="ARBA" id="ARBA00004609"/>
    </source>
</evidence>
<evidence type="ECO:0000256" key="3">
    <source>
        <dbReference type="ARBA" id="ARBA00022622"/>
    </source>
</evidence>
<dbReference type="GeneTree" id="ENSGT00510000049347"/>
<reference evidence="12" key="2">
    <citation type="submission" date="2025-09" db="UniProtKB">
        <authorList>
            <consortium name="Ensembl"/>
        </authorList>
    </citation>
    <scope>IDENTIFICATION</scope>
</reference>